<dbReference type="EMBL" id="AP018694">
    <property type="protein sequence ID" value="BBE17937.1"/>
    <property type="molecule type" value="Genomic_DNA"/>
</dbReference>
<comment type="subcellular location">
    <subcellularLocation>
        <location evidence="1">Cell inner membrane</location>
        <topology evidence="1">Multi-pass membrane protein</topology>
    </subcellularLocation>
</comment>
<dbReference type="FunFam" id="1.20.1640.10:FF:000001">
    <property type="entry name" value="Efflux pump membrane transporter"/>
    <property type="match status" value="1"/>
</dbReference>
<evidence type="ECO:0000256" key="1">
    <source>
        <dbReference type="ARBA" id="ARBA00004429"/>
    </source>
</evidence>
<comment type="similarity">
    <text evidence="2">Belongs to the resistance-nodulation-cell division (RND) (TC 2.A.6) family.</text>
</comment>
<dbReference type="GO" id="GO:0015562">
    <property type="term" value="F:efflux transmembrane transporter activity"/>
    <property type="evidence" value="ECO:0007669"/>
    <property type="project" value="InterPro"/>
</dbReference>
<evidence type="ECO:0000313" key="10">
    <source>
        <dbReference type="EMBL" id="BBE17937.1"/>
    </source>
</evidence>
<evidence type="ECO:0000256" key="5">
    <source>
        <dbReference type="ARBA" id="ARBA00022519"/>
    </source>
</evidence>
<dbReference type="GO" id="GO:0009636">
    <property type="term" value="P:response to toxic substance"/>
    <property type="evidence" value="ECO:0007669"/>
    <property type="project" value="UniProtKB-ARBA"/>
</dbReference>
<dbReference type="InterPro" id="IPR027463">
    <property type="entry name" value="AcrB_DN_DC_subdom"/>
</dbReference>
<dbReference type="FunFam" id="3.30.70.1430:FF:000001">
    <property type="entry name" value="Efflux pump membrane transporter"/>
    <property type="match status" value="1"/>
</dbReference>
<evidence type="ECO:0000313" key="11">
    <source>
        <dbReference type="Proteomes" id="UP001193389"/>
    </source>
</evidence>
<dbReference type="GO" id="GO:0005886">
    <property type="term" value="C:plasma membrane"/>
    <property type="evidence" value="ECO:0007669"/>
    <property type="project" value="UniProtKB-SubCell"/>
</dbReference>
<keyword evidence="3" id="KW-0813">Transport</keyword>
<dbReference type="Proteomes" id="UP001193389">
    <property type="component" value="Chromosome"/>
</dbReference>
<dbReference type="Gene3D" id="3.30.70.1430">
    <property type="entry name" value="Multidrug efflux transporter AcrB pore domain"/>
    <property type="match status" value="2"/>
</dbReference>
<feature type="transmembrane region" description="Helical" evidence="9">
    <location>
        <begin position="470"/>
        <end position="495"/>
    </location>
</feature>
<dbReference type="Gene3D" id="3.30.70.1440">
    <property type="entry name" value="Multidrug efflux transporter AcrB pore domain"/>
    <property type="match status" value="1"/>
</dbReference>
<evidence type="ECO:0000256" key="8">
    <source>
        <dbReference type="ARBA" id="ARBA00023136"/>
    </source>
</evidence>
<sequence length="1057" mass="115099">MFRKFIERPILSSVISIIIVILGVLGLISLPIEQYPDIAPPTIQVSANYTGANAETVLKSVVVPLEEQINGVENMIYMTSSASNLGSGTIQVFFKQGVNADMAAVNVQNRVSRATSILPAEVTRSGVTVSKRQTSMLLIFSVYSNVDEFDETFLQNYAKINLLPQIQRVNGVGEALVFGGKDYSMRIWLKPDIMASYGLIPADITAALSEQNLEAAPGRLGERNDQSFEYVLKYKGKLSQPTEFENIIIKADKDGNILRLKDVARVELGALSYGVSTSAMGRPGITVAIFQSPGSNARDVIIQSKKVIEEASKTFPAGIKYKITIDANEFLDSSIDKVLHTLLEAFLLVFIVVFIFLQNFRATLIPAISVPVAIIGTFFFLNIFGFTINLLTLFALVLAIGIVVDDAIVVVEAVHAKLDQGAKNAKEAAVSAMDEISSAIVSITLVMSAVFIPVTFITGTTGVFYKQFGVTLAVAIVISAVNALTLSPALCAIFLKPHNESSAHQNGFMKRFYTSFNVAFETMTDRYRKTVNFFVSRKWVAIGLIITFTAILIVLMKTTPSGFVPSEDTGKLFVDVSLPPATSLERTKQVIFKVDSIASSIPEMDGRTAIVGNSLISGSGSSYGMLICALKPFKERKEKGQDQNSVIAKLYAATSGIRDAKIIIVSPPMVPGFSMTNGFDLKLEDKTGGDIKVFEQNAREFLGMLSKRPEIQYAMTSFNTNFPQYQIDVNVARCKQSGVSVSSVLSVMQGYIGGYYASDFNRFGKQYRIMVQAEPSYRGNLENIDNMFVRTSSGEMAPITEFISIKRVYGPESISRFNMYTAISVTGAPNFGYSTGDAIKAVQEVAAQTLPQGYGYEFSGLTREEIASGNQSILILLLSVVFVYFLLAAQYESFILPLSILFSLPIGIAGSFIFAKIMGVENNIYLQISLIMLLGLLAKNAILIVEFALQRRHRGMSILQSAIEGATARLRPILMTSFAFIVGLFPLVIGGGVGANGNRSIGVGAVGGMLIGTMIGILVIPTMFAIFQTLQEKLTKPEKQQISEMNCLEGEDEEYEG</sequence>
<dbReference type="InterPro" id="IPR004764">
    <property type="entry name" value="MdtF-like"/>
</dbReference>
<evidence type="ECO:0000256" key="2">
    <source>
        <dbReference type="ARBA" id="ARBA00010942"/>
    </source>
</evidence>
<feature type="transmembrane region" description="Helical" evidence="9">
    <location>
        <begin position="869"/>
        <end position="887"/>
    </location>
</feature>
<protein>
    <submittedName>
        <fullName evidence="10">RND efflux system, inner membrane transporter CmeB</fullName>
    </submittedName>
</protein>
<evidence type="ECO:0000256" key="7">
    <source>
        <dbReference type="ARBA" id="ARBA00022989"/>
    </source>
</evidence>
<dbReference type="Pfam" id="PF00873">
    <property type="entry name" value="ACR_tran"/>
    <property type="match status" value="1"/>
</dbReference>
<keyword evidence="6 9" id="KW-0812">Transmembrane</keyword>
<feature type="transmembrane region" description="Helical" evidence="9">
    <location>
        <begin position="1001"/>
        <end position="1027"/>
    </location>
</feature>
<dbReference type="RefSeq" id="WP_318350890.1">
    <property type="nucleotide sequence ID" value="NZ_AP018694.1"/>
</dbReference>
<dbReference type="SUPFAM" id="SSF82866">
    <property type="entry name" value="Multidrug efflux transporter AcrB transmembrane domain"/>
    <property type="match status" value="2"/>
</dbReference>
<dbReference type="NCBIfam" id="TIGR00915">
    <property type="entry name" value="2A0602"/>
    <property type="match status" value="1"/>
</dbReference>
<dbReference type="SUPFAM" id="SSF82714">
    <property type="entry name" value="Multidrug efflux transporter AcrB TolC docking domain, DN and DC subdomains"/>
    <property type="match status" value="2"/>
</dbReference>
<dbReference type="InterPro" id="IPR001036">
    <property type="entry name" value="Acrflvin-R"/>
</dbReference>
<reference evidence="10" key="1">
    <citation type="journal article" date="2020" name="Int. J. Syst. Evol. Microbiol.">
        <title>Aquipluma nitroreducens gen. nov. sp. nov., a novel facultatively anaerobic bacterium isolated from a freshwater lake.</title>
        <authorList>
            <person name="Watanabe M."/>
            <person name="Kojima H."/>
            <person name="Fukui M."/>
        </authorList>
    </citation>
    <scope>NUCLEOTIDE SEQUENCE</scope>
    <source>
        <strain evidence="10">MeG22</strain>
    </source>
</reference>
<feature type="transmembrane region" description="Helical" evidence="9">
    <location>
        <begin position="970"/>
        <end position="989"/>
    </location>
</feature>
<proteinExistence type="inferred from homology"/>
<name>A0A5K7S8W0_9BACT</name>
<evidence type="ECO:0000256" key="3">
    <source>
        <dbReference type="ARBA" id="ARBA00022448"/>
    </source>
</evidence>
<dbReference type="KEGG" id="anf:AQPE_2096"/>
<accession>A0A5K7S8W0</accession>
<feature type="transmembrane region" description="Helical" evidence="9">
    <location>
        <begin position="894"/>
        <end position="918"/>
    </location>
</feature>
<keyword evidence="5" id="KW-0997">Cell inner membrane</keyword>
<evidence type="ECO:0000256" key="6">
    <source>
        <dbReference type="ARBA" id="ARBA00022692"/>
    </source>
</evidence>
<feature type="transmembrane region" description="Helical" evidence="9">
    <location>
        <begin position="364"/>
        <end position="384"/>
    </location>
</feature>
<feature type="transmembrane region" description="Helical" evidence="9">
    <location>
        <begin position="436"/>
        <end position="458"/>
    </location>
</feature>
<keyword evidence="4" id="KW-1003">Cell membrane</keyword>
<dbReference type="Gene3D" id="3.30.2090.10">
    <property type="entry name" value="Multidrug efflux transporter AcrB TolC docking domain, DN and DC subdomains"/>
    <property type="match status" value="2"/>
</dbReference>
<dbReference type="Gene3D" id="1.20.1640.10">
    <property type="entry name" value="Multidrug efflux transporter AcrB transmembrane domain"/>
    <property type="match status" value="2"/>
</dbReference>
<keyword evidence="11" id="KW-1185">Reference proteome</keyword>
<dbReference type="GO" id="GO:0042910">
    <property type="term" value="F:xenobiotic transmembrane transporter activity"/>
    <property type="evidence" value="ECO:0007669"/>
    <property type="project" value="TreeGrafter"/>
</dbReference>
<dbReference type="PANTHER" id="PTHR32063:SF9">
    <property type="entry name" value="SIMILAR TO MULTIDRUG RESISTANCE PROTEIN MEXB"/>
    <property type="match status" value="1"/>
</dbReference>
<feature type="transmembrane region" description="Helical" evidence="9">
    <location>
        <begin position="390"/>
        <end position="415"/>
    </location>
</feature>
<feature type="transmembrane region" description="Helical" evidence="9">
    <location>
        <begin position="924"/>
        <end position="949"/>
    </location>
</feature>
<keyword evidence="7 9" id="KW-1133">Transmembrane helix</keyword>
<organism evidence="10 11">
    <name type="scientific">Aquipluma nitroreducens</name>
    <dbReference type="NCBI Taxonomy" id="2010828"/>
    <lineage>
        <taxon>Bacteria</taxon>
        <taxon>Pseudomonadati</taxon>
        <taxon>Bacteroidota</taxon>
        <taxon>Bacteroidia</taxon>
        <taxon>Marinilabiliales</taxon>
        <taxon>Prolixibacteraceae</taxon>
        <taxon>Aquipluma</taxon>
    </lineage>
</organism>
<keyword evidence="8 9" id="KW-0472">Membrane</keyword>
<dbReference type="PANTHER" id="PTHR32063">
    <property type="match status" value="1"/>
</dbReference>
<feature type="transmembrane region" description="Helical" evidence="9">
    <location>
        <begin position="12"/>
        <end position="32"/>
    </location>
</feature>
<gene>
    <name evidence="10" type="ORF">AQPE_2096</name>
</gene>
<feature type="transmembrane region" description="Helical" evidence="9">
    <location>
        <begin position="539"/>
        <end position="556"/>
    </location>
</feature>
<evidence type="ECO:0000256" key="4">
    <source>
        <dbReference type="ARBA" id="ARBA00022475"/>
    </source>
</evidence>
<evidence type="ECO:0000256" key="9">
    <source>
        <dbReference type="SAM" id="Phobius"/>
    </source>
</evidence>
<feature type="transmembrane region" description="Helical" evidence="9">
    <location>
        <begin position="338"/>
        <end position="357"/>
    </location>
</feature>
<dbReference type="PRINTS" id="PR00702">
    <property type="entry name" value="ACRIFLAVINRP"/>
</dbReference>
<dbReference type="AlphaFoldDB" id="A0A5K7S8W0"/>
<dbReference type="SUPFAM" id="SSF82693">
    <property type="entry name" value="Multidrug efflux transporter AcrB pore domain, PN1, PN2, PC1 and PC2 subdomains"/>
    <property type="match status" value="4"/>
</dbReference>
<dbReference type="Gene3D" id="3.30.70.1320">
    <property type="entry name" value="Multidrug efflux transporter AcrB pore domain like"/>
    <property type="match status" value="1"/>
</dbReference>